<sequence>MIRVLLVDDHPVVRAGLVALLTPVDDIEVAGEAADGEQALALAAALRPDVVVVDLALGAGIDGVEVIRRLPDGLRTLVLTTYDSDADLARVLDAGADGYLLKAGPPDDLFHAIRTVAAGGTALAPAVATRLMRRVREPATTLSDRETDILQLVADGLANRDIAARLYLSEATVKTHLVHVFAKLGVDSRTAAVAEAVRRRLIRLS</sequence>
<evidence type="ECO:0000259" key="7">
    <source>
        <dbReference type="PROSITE" id="PS50110"/>
    </source>
</evidence>
<dbReference type="GO" id="GO:0006355">
    <property type="term" value="P:regulation of DNA-templated transcription"/>
    <property type="evidence" value="ECO:0007669"/>
    <property type="project" value="InterPro"/>
</dbReference>
<evidence type="ECO:0000313" key="8">
    <source>
        <dbReference type="EMBL" id="GID11738.1"/>
    </source>
</evidence>
<evidence type="ECO:0000256" key="5">
    <source>
        <dbReference type="PROSITE-ProRule" id="PRU00169"/>
    </source>
</evidence>
<accession>A0A8J3J024</accession>
<dbReference type="SMART" id="SM00448">
    <property type="entry name" value="REC"/>
    <property type="match status" value="1"/>
</dbReference>
<dbReference type="CDD" id="cd17535">
    <property type="entry name" value="REC_NarL-like"/>
    <property type="match status" value="1"/>
</dbReference>
<dbReference type="InterPro" id="IPR001789">
    <property type="entry name" value="Sig_transdc_resp-reg_receiver"/>
</dbReference>
<organism evidence="8 9">
    <name type="scientific">Actinocatenispora rupis</name>
    <dbReference type="NCBI Taxonomy" id="519421"/>
    <lineage>
        <taxon>Bacteria</taxon>
        <taxon>Bacillati</taxon>
        <taxon>Actinomycetota</taxon>
        <taxon>Actinomycetes</taxon>
        <taxon>Micromonosporales</taxon>
        <taxon>Micromonosporaceae</taxon>
        <taxon>Actinocatenispora</taxon>
    </lineage>
</organism>
<dbReference type="EMBL" id="BOMB01000014">
    <property type="protein sequence ID" value="GID11738.1"/>
    <property type="molecule type" value="Genomic_DNA"/>
</dbReference>
<name>A0A8J3J024_9ACTN</name>
<dbReference type="InterPro" id="IPR039420">
    <property type="entry name" value="WalR-like"/>
</dbReference>
<keyword evidence="1 5" id="KW-0597">Phosphoprotein</keyword>
<evidence type="ECO:0000256" key="2">
    <source>
        <dbReference type="ARBA" id="ARBA00023015"/>
    </source>
</evidence>
<dbReference type="SMART" id="SM00421">
    <property type="entry name" value="HTH_LUXR"/>
    <property type="match status" value="1"/>
</dbReference>
<dbReference type="InterPro" id="IPR000792">
    <property type="entry name" value="Tscrpt_reg_LuxR_C"/>
</dbReference>
<feature type="domain" description="HTH luxR-type" evidence="6">
    <location>
        <begin position="135"/>
        <end position="200"/>
    </location>
</feature>
<dbReference type="SUPFAM" id="SSF52172">
    <property type="entry name" value="CheY-like"/>
    <property type="match status" value="1"/>
</dbReference>
<evidence type="ECO:0000313" key="9">
    <source>
        <dbReference type="Proteomes" id="UP000612808"/>
    </source>
</evidence>
<dbReference type="CDD" id="cd06170">
    <property type="entry name" value="LuxR_C_like"/>
    <property type="match status" value="1"/>
</dbReference>
<keyword evidence="2" id="KW-0805">Transcription regulation</keyword>
<gene>
    <name evidence="8" type="ORF">Aru02nite_26270</name>
</gene>
<feature type="modified residue" description="4-aspartylphosphate" evidence="5">
    <location>
        <position position="54"/>
    </location>
</feature>
<dbReference type="InterPro" id="IPR016032">
    <property type="entry name" value="Sig_transdc_resp-reg_C-effctor"/>
</dbReference>
<keyword evidence="3 8" id="KW-0238">DNA-binding</keyword>
<dbReference type="InterPro" id="IPR011006">
    <property type="entry name" value="CheY-like_superfamily"/>
</dbReference>
<dbReference type="InterPro" id="IPR058245">
    <property type="entry name" value="NreC/VraR/RcsB-like_REC"/>
</dbReference>
<dbReference type="Pfam" id="PF00196">
    <property type="entry name" value="GerE"/>
    <property type="match status" value="1"/>
</dbReference>
<feature type="domain" description="Response regulatory" evidence="7">
    <location>
        <begin position="3"/>
        <end position="117"/>
    </location>
</feature>
<dbReference type="Gene3D" id="3.40.50.2300">
    <property type="match status" value="1"/>
</dbReference>
<dbReference type="PRINTS" id="PR00038">
    <property type="entry name" value="HTHLUXR"/>
</dbReference>
<evidence type="ECO:0000256" key="1">
    <source>
        <dbReference type="ARBA" id="ARBA00022553"/>
    </source>
</evidence>
<comment type="caution">
    <text evidence="8">The sequence shown here is derived from an EMBL/GenBank/DDBJ whole genome shotgun (WGS) entry which is preliminary data.</text>
</comment>
<dbReference type="AlphaFoldDB" id="A0A8J3J024"/>
<reference evidence="8" key="1">
    <citation type="submission" date="2021-01" db="EMBL/GenBank/DDBJ databases">
        <title>Whole genome shotgun sequence of Actinocatenispora rupis NBRC 107355.</title>
        <authorList>
            <person name="Komaki H."/>
            <person name="Tamura T."/>
        </authorList>
    </citation>
    <scope>NUCLEOTIDE SEQUENCE</scope>
    <source>
        <strain evidence="8">NBRC 107355</strain>
    </source>
</reference>
<dbReference type="PROSITE" id="PS50110">
    <property type="entry name" value="RESPONSE_REGULATORY"/>
    <property type="match status" value="1"/>
</dbReference>
<keyword evidence="4" id="KW-0804">Transcription</keyword>
<dbReference type="Proteomes" id="UP000612808">
    <property type="component" value="Unassembled WGS sequence"/>
</dbReference>
<evidence type="ECO:0000259" key="6">
    <source>
        <dbReference type="PROSITE" id="PS50043"/>
    </source>
</evidence>
<evidence type="ECO:0000256" key="4">
    <source>
        <dbReference type="ARBA" id="ARBA00023163"/>
    </source>
</evidence>
<proteinExistence type="predicted"/>
<dbReference type="SUPFAM" id="SSF46894">
    <property type="entry name" value="C-terminal effector domain of the bipartite response regulators"/>
    <property type="match status" value="1"/>
</dbReference>
<evidence type="ECO:0000256" key="3">
    <source>
        <dbReference type="ARBA" id="ARBA00023125"/>
    </source>
</evidence>
<dbReference type="GO" id="GO:0000160">
    <property type="term" value="P:phosphorelay signal transduction system"/>
    <property type="evidence" value="ECO:0007669"/>
    <property type="project" value="InterPro"/>
</dbReference>
<protein>
    <submittedName>
        <fullName evidence="8">DNA-binding response regulator</fullName>
    </submittedName>
</protein>
<dbReference type="PROSITE" id="PS50043">
    <property type="entry name" value="HTH_LUXR_2"/>
    <property type="match status" value="1"/>
</dbReference>
<dbReference type="PROSITE" id="PS00622">
    <property type="entry name" value="HTH_LUXR_1"/>
    <property type="match status" value="1"/>
</dbReference>
<keyword evidence="9" id="KW-1185">Reference proteome</keyword>
<dbReference type="Pfam" id="PF00072">
    <property type="entry name" value="Response_reg"/>
    <property type="match status" value="1"/>
</dbReference>
<dbReference type="GO" id="GO:0003677">
    <property type="term" value="F:DNA binding"/>
    <property type="evidence" value="ECO:0007669"/>
    <property type="project" value="UniProtKB-KW"/>
</dbReference>
<dbReference type="PANTHER" id="PTHR43214:SF24">
    <property type="entry name" value="TRANSCRIPTIONAL REGULATORY PROTEIN NARL-RELATED"/>
    <property type="match status" value="1"/>
</dbReference>
<dbReference type="PANTHER" id="PTHR43214">
    <property type="entry name" value="TWO-COMPONENT RESPONSE REGULATOR"/>
    <property type="match status" value="1"/>
</dbReference>
<dbReference type="RefSeq" id="WP_203657741.1">
    <property type="nucleotide sequence ID" value="NZ_BAAAZM010000005.1"/>
</dbReference>